<dbReference type="Proteomes" id="UP000268093">
    <property type="component" value="Unassembled WGS sequence"/>
</dbReference>
<accession>A0A433A215</accession>
<reference evidence="2 3" key="1">
    <citation type="journal article" date="2018" name="New Phytol.">
        <title>Phylogenomics of Endogonaceae and evolution of mycorrhizas within Mucoromycota.</title>
        <authorList>
            <person name="Chang Y."/>
            <person name="Desiro A."/>
            <person name="Na H."/>
            <person name="Sandor L."/>
            <person name="Lipzen A."/>
            <person name="Clum A."/>
            <person name="Barry K."/>
            <person name="Grigoriev I.V."/>
            <person name="Martin F.M."/>
            <person name="Stajich J.E."/>
            <person name="Smith M.E."/>
            <person name="Bonito G."/>
            <person name="Spatafora J.W."/>
        </authorList>
    </citation>
    <scope>NUCLEOTIDE SEQUENCE [LARGE SCALE GENOMIC DNA]</scope>
    <source>
        <strain evidence="2 3">GMNB39</strain>
    </source>
</reference>
<gene>
    <name evidence="2" type="ORF">BC936DRAFT_141548</name>
</gene>
<sequence>MYSLYLKRFPWPEPCRVPVLGANNAALLPGGKLGVGNSDFKELAASRFSLVDKSMLIAELCDVGDKVTLVLRPRRFGKMTNLSMLRLFFERIDGESKHEHELRRALFGGMKIAKERPDVMMNEFGKYPVVFLSLKDVTGKTWNDMSRLMRTTISQIYNEHTYLREHLNINEKAKFDHIVNEDSSQSFEFALRELMVFLARYHQQKCIVLIDEYDAPISSVYHNGYYEDAMHFLRPMLSSLLKFFGKGRV</sequence>
<dbReference type="SUPFAM" id="SSF52540">
    <property type="entry name" value="P-loop containing nucleoside triphosphate hydrolases"/>
    <property type="match status" value="1"/>
</dbReference>
<name>A0A433A215_9FUNG</name>
<dbReference type="AlphaFoldDB" id="A0A433A215"/>
<dbReference type="EMBL" id="RBNI01019897">
    <property type="protein sequence ID" value="RUO96732.1"/>
    <property type="molecule type" value="Genomic_DNA"/>
</dbReference>
<protein>
    <submittedName>
        <fullName evidence="2">AAA-ATPase-like domain-containing protein</fullName>
    </submittedName>
</protein>
<dbReference type="InterPro" id="IPR027417">
    <property type="entry name" value="P-loop_NTPase"/>
</dbReference>
<feature type="domain" description="AAA-ATPase-like" evidence="1">
    <location>
        <begin position="35"/>
        <end position="241"/>
    </location>
</feature>
<dbReference type="PANTHER" id="PTHR34825:SF1">
    <property type="entry name" value="AAA-ATPASE-LIKE DOMAIN-CONTAINING PROTEIN"/>
    <property type="match status" value="1"/>
</dbReference>
<dbReference type="Pfam" id="PF09820">
    <property type="entry name" value="AAA-ATPase_like"/>
    <property type="match status" value="1"/>
</dbReference>
<evidence type="ECO:0000259" key="1">
    <source>
        <dbReference type="Pfam" id="PF09820"/>
    </source>
</evidence>
<proteinExistence type="predicted"/>
<evidence type="ECO:0000313" key="3">
    <source>
        <dbReference type="Proteomes" id="UP000268093"/>
    </source>
</evidence>
<evidence type="ECO:0000313" key="2">
    <source>
        <dbReference type="EMBL" id="RUO96732.1"/>
    </source>
</evidence>
<keyword evidence="3" id="KW-1185">Reference proteome</keyword>
<comment type="caution">
    <text evidence="2">The sequence shown here is derived from an EMBL/GenBank/DDBJ whole genome shotgun (WGS) entry which is preliminary data.</text>
</comment>
<dbReference type="PANTHER" id="PTHR34825">
    <property type="entry name" value="CONSERVED PROTEIN, WITH A WEAK D-GALACTARATE DEHYDRATASE/ALTRONATE HYDROLASE DOMAIN"/>
    <property type="match status" value="1"/>
</dbReference>
<organism evidence="2 3">
    <name type="scientific">Jimgerdemannia flammicorona</name>
    <dbReference type="NCBI Taxonomy" id="994334"/>
    <lineage>
        <taxon>Eukaryota</taxon>
        <taxon>Fungi</taxon>
        <taxon>Fungi incertae sedis</taxon>
        <taxon>Mucoromycota</taxon>
        <taxon>Mucoromycotina</taxon>
        <taxon>Endogonomycetes</taxon>
        <taxon>Endogonales</taxon>
        <taxon>Endogonaceae</taxon>
        <taxon>Jimgerdemannia</taxon>
    </lineage>
</organism>
<dbReference type="OrthoDB" id="5584915at2759"/>
<dbReference type="InterPro" id="IPR018631">
    <property type="entry name" value="AAA-ATPase-like_dom"/>
</dbReference>